<dbReference type="EMBL" id="RRCF01000002">
    <property type="protein sequence ID" value="RRJ21404.1"/>
    <property type="molecule type" value="Genomic_DNA"/>
</dbReference>
<dbReference type="Gene3D" id="2.40.30.170">
    <property type="match status" value="1"/>
</dbReference>
<accession>A0A3P3QJR5</accession>
<dbReference type="GO" id="GO:0016020">
    <property type="term" value="C:membrane"/>
    <property type="evidence" value="ECO:0007669"/>
    <property type="project" value="UniProtKB-SubCell"/>
</dbReference>
<reference evidence="9 10" key="1">
    <citation type="submission" date="2018-11" db="EMBL/GenBank/DDBJ databases">
        <title>Draft genome analysis of Rheinheimera mesophila isolated from an industrial waste site.</title>
        <authorList>
            <person name="Yu Q."/>
            <person name="Qi Y."/>
            <person name="Zhang H."/>
            <person name="Lu Y."/>
            <person name="Pu J."/>
        </authorList>
    </citation>
    <scope>NUCLEOTIDE SEQUENCE [LARGE SCALE GENOMIC DNA]</scope>
    <source>
        <strain evidence="9 10">IITR13</strain>
    </source>
</reference>
<dbReference type="PANTHER" id="PTHR30386">
    <property type="entry name" value="MEMBRANE FUSION SUBUNIT OF EMRAB-TOLC MULTIDRUG EFFLUX PUMP"/>
    <property type="match status" value="1"/>
</dbReference>
<dbReference type="Pfam" id="PF25963">
    <property type="entry name" value="Beta-barrel_AAEA"/>
    <property type="match status" value="1"/>
</dbReference>
<feature type="domain" description="p-hydroxybenzoic acid efflux pump subunit AaeA-like beta-barrel" evidence="8">
    <location>
        <begin position="235"/>
        <end position="327"/>
    </location>
</feature>
<evidence type="ECO:0000256" key="1">
    <source>
        <dbReference type="ARBA" id="ARBA00004167"/>
    </source>
</evidence>
<comment type="subcellular location">
    <subcellularLocation>
        <location evidence="1">Membrane</location>
        <topology evidence="1">Single-pass membrane protein</topology>
    </subcellularLocation>
</comment>
<evidence type="ECO:0000256" key="3">
    <source>
        <dbReference type="ARBA" id="ARBA00022692"/>
    </source>
</evidence>
<dbReference type="AlphaFoldDB" id="A0A3P3QJR5"/>
<sequence>MSAEQLFNRWVKWTLTLFALVFAYYLAADLYMPVTTDSLVQRYVVQVAPQVPGRVVAVAVQNNQQVKKGDLLFELDPTDYQLKLELAQLQLQQSQQNNRQLNAALQSASARVDQARFTLQEVQREDQRYQQLYSQKLIPRQQLEQSQTAVLKAKAELQASTANLAEREAELGMPTEELVQIKQARNQLALAQLELERTKVYADVDGVVTDLQLEVGTNLASHQATIALVSTEQSWVSALFREKSLLHVQRGTEALITFDALPGEVFTASVRDIDAGVANGQSTPDGRLATADSSSRWVRDAQRLKVNLALQQQMPPALVVGSRATVQLVPKDHGLMAMLAKSQIQLISLLHYVY</sequence>
<evidence type="ECO:0000313" key="10">
    <source>
        <dbReference type="Proteomes" id="UP000276260"/>
    </source>
</evidence>
<evidence type="ECO:0000256" key="4">
    <source>
        <dbReference type="ARBA" id="ARBA00022989"/>
    </source>
</evidence>
<organism evidence="9 10">
    <name type="scientific">Rheinheimera mesophila</name>
    <dbReference type="NCBI Taxonomy" id="1547515"/>
    <lineage>
        <taxon>Bacteria</taxon>
        <taxon>Pseudomonadati</taxon>
        <taxon>Pseudomonadota</taxon>
        <taxon>Gammaproteobacteria</taxon>
        <taxon>Chromatiales</taxon>
        <taxon>Chromatiaceae</taxon>
        <taxon>Rheinheimera</taxon>
    </lineage>
</organism>
<comment type="similarity">
    <text evidence="2">Belongs to the membrane fusion protein (MFP) (TC 8.A.1) family.</text>
</comment>
<feature type="coiled-coil region" evidence="6">
    <location>
        <begin position="150"/>
        <end position="201"/>
    </location>
</feature>
<name>A0A3P3QJR5_9GAMM</name>
<evidence type="ECO:0000313" key="9">
    <source>
        <dbReference type="EMBL" id="RRJ21404.1"/>
    </source>
</evidence>
<feature type="domain" description="Multidrug resistance protein MdtA-like barrel-sandwich hybrid" evidence="7">
    <location>
        <begin position="44"/>
        <end position="229"/>
    </location>
</feature>
<dbReference type="PANTHER" id="PTHR30386:SF26">
    <property type="entry name" value="TRANSPORT PROTEIN COMB"/>
    <property type="match status" value="1"/>
</dbReference>
<evidence type="ECO:0000256" key="5">
    <source>
        <dbReference type="ARBA" id="ARBA00023136"/>
    </source>
</evidence>
<dbReference type="SUPFAM" id="SSF111369">
    <property type="entry name" value="HlyD-like secretion proteins"/>
    <property type="match status" value="1"/>
</dbReference>
<dbReference type="OrthoDB" id="8958519at2"/>
<keyword evidence="6" id="KW-0175">Coiled coil</keyword>
<dbReference type="InterPro" id="IPR050739">
    <property type="entry name" value="MFP"/>
</dbReference>
<evidence type="ECO:0000256" key="6">
    <source>
        <dbReference type="SAM" id="Coils"/>
    </source>
</evidence>
<keyword evidence="3" id="KW-0812">Transmembrane</keyword>
<dbReference type="InterPro" id="IPR058634">
    <property type="entry name" value="AaeA-lik-b-barrel"/>
</dbReference>
<keyword evidence="5" id="KW-0472">Membrane</keyword>
<comment type="caution">
    <text evidence="9">The sequence shown here is derived from an EMBL/GenBank/DDBJ whole genome shotgun (WGS) entry which is preliminary data.</text>
</comment>
<keyword evidence="4" id="KW-1133">Transmembrane helix</keyword>
<dbReference type="Gene3D" id="2.40.50.100">
    <property type="match status" value="1"/>
</dbReference>
<dbReference type="Pfam" id="PF25917">
    <property type="entry name" value="BSH_RND"/>
    <property type="match status" value="1"/>
</dbReference>
<dbReference type="InterPro" id="IPR058625">
    <property type="entry name" value="MdtA-like_BSH"/>
</dbReference>
<proteinExistence type="inferred from homology"/>
<keyword evidence="10" id="KW-1185">Reference proteome</keyword>
<evidence type="ECO:0000256" key="2">
    <source>
        <dbReference type="ARBA" id="ARBA00009477"/>
    </source>
</evidence>
<evidence type="ECO:0000259" key="7">
    <source>
        <dbReference type="Pfam" id="PF25917"/>
    </source>
</evidence>
<feature type="coiled-coil region" evidence="6">
    <location>
        <begin position="84"/>
        <end position="125"/>
    </location>
</feature>
<dbReference type="Proteomes" id="UP000276260">
    <property type="component" value="Unassembled WGS sequence"/>
</dbReference>
<dbReference type="RefSeq" id="WP_046521372.1">
    <property type="nucleotide sequence ID" value="NZ_LAVS01000096.1"/>
</dbReference>
<dbReference type="Gene3D" id="1.10.287.470">
    <property type="entry name" value="Helix hairpin bin"/>
    <property type="match status" value="2"/>
</dbReference>
<evidence type="ECO:0000259" key="8">
    <source>
        <dbReference type="Pfam" id="PF25963"/>
    </source>
</evidence>
<protein>
    <submittedName>
        <fullName evidence="9">HlyD family secretion protein</fullName>
    </submittedName>
</protein>
<gene>
    <name evidence="9" type="ORF">EIK76_11045</name>
</gene>